<evidence type="ECO:0000313" key="2">
    <source>
        <dbReference type="EMBL" id="KAL0272467.1"/>
    </source>
</evidence>
<name>A0AAW2HSM8_9NEOP</name>
<dbReference type="AlphaFoldDB" id="A0AAW2HSM8"/>
<organism evidence="2">
    <name type="scientific">Menopon gallinae</name>
    <name type="common">poultry shaft louse</name>
    <dbReference type="NCBI Taxonomy" id="328185"/>
    <lineage>
        <taxon>Eukaryota</taxon>
        <taxon>Metazoa</taxon>
        <taxon>Ecdysozoa</taxon>
        <taxon>Arthropoda</taxon>
        <taxon>Hexapoda</taxon>
        <taxon>Insecta</taxon>
        <taxon>Pterygota</taxon>
        <taxon>Neoptera</taxon>
        <taxon>Paraneoptera</taxon>
        <taxon>Psocodea</taxon>
        <taxon>Troctomorpha</taxon>
        <taxon>Phthiraptera</taxon>
        <taxon>Amblycera</taxon>
        <taxon>Menoponidae</taxon>
        <taxon>Menopon</taxon>
    </lineage>
</organism>
<dbReference type="EMBL" id="JARGDH010000003">
    <property type="protein sequence ID" value="KAL0272467.1"/>
    <property type="molecule type" value="Genomic_DNA"/>
</dbReference>
<gene>
    <name evidence="2" type="ORF">PYX00_005425</name>
</gene>
<proteinExistence type="predicted"/>
<protein>
    <submittedName>
        <fullName evidence="2">Uncharacterized protein</fullName>
    </submittedName>
</protein>
<reference evidence="2" key="1">
    <citation type="journal article" date="2024" name="Gigascience">
        <title>Chromosome-level genome of the poultry shaft louse Menopon gallinae provides insight into the host-switching and adaptive evolution of parasitic lice.</title>
        <authorList>
            <person name="Xu Y."/>
            <person name="Ma L."/>
            <person name="Liu S."/>
            <person name="Liang Y."/>
            <person name="Liu Q."/>
            <person name="He Z."/>
            <person name="Tian L."/>
            <person name="Duan Y."/>
            <person name="Cai W."/>
            <person name="Li H."/>
            <person name="Song F."/>
        </authorList>
    </citation>
    <scope>NUCLEOTIDE SEQUENCE</scope>
    <source>
        <strain evidence="2">Cailab_2023a</strain>
    </source>
</reference>
<evidence type="ECO:0000256" key="1">
    <source>
        <dbReference type="SAM" id="MobiDB-lite"/>
    </source>
</evidence>
<sequence length="115" mass="12651">MRDKLQSGTAGRVALTPRDSEPLAVRQEVTVPDEDENGRPQVSVQVTPALTPALTVRSDWRSSGKLEIHIVKSARSAEESVSLKRGGSQKTNHTHGKPLSPWIMQKFSITRACQH</sequence>
<feature type="region of interest" description="Disordered" evidence="1">
    <location>
        <begin position="1"/>
        <end position="41"/>
    </location>
</feature>
<dbReference type="CDD" id="cd11605">
    <property type="entry name" value="RWD_DRWD_ELF-like"/>
    <property type="match status" value="1"/>
</dbReference>
<comment type="caution">
    <text evidence="2">The sequence shown here is derived from an EMBL/GenBank/DDBJ whole genome shotgun (WGS) entry which is preliminary data.</text>
</comment>
<accession>A0AAW2HSM8</accession>
<feature type="region of interest" description="Disordered" evidence="1">
    <location>
        <begin position="79"/>
        <end position="99"/>
    </location>
</feature>